<feature type="domain" description="JmjC" evidence="4">
    <location>
        <begin position="109"/>
        <end position="244"/>
    </location>
</feature>
<dbReference type="GO" id="GO:0046872">
    <property type="term" value="F:metal ion binding"/>
    <property type="evidence" value="ECO:0007669"/>
    <property type="project" value="UniProtKB-KW"/>
</dbReference>
<dbReference type="Proteomes" id="UP000192674">
    <property type="component" value="Unassembled WGS sequence"/>
</dbReference>
<accession>A0A1Y5Y1J2</accession>
<evidence type="ECO:0000256" key="1">
    <source>
        <dbReference type="ARBA" id="ARBA00001954"/>
    </source>
</evidence>
<dbReference type="PANTHER" id="PTHR13096">
    <property type="entry name" value="MINA53 MYC INDUCED NUCLEAR ANTIGEN"/>
    <property type="match status" value="1"/>
</dbReference>
<comment type="cofactor">
    <cofactor evidence="1">
        <name>Fe(2+)</name>
        <dbReference type="ChEBI" id="CHEBI:29033"/>
    </cofactor>
</comment>
<dbReference type="OrthoDB" id="9764016at2"/>
<evidence type="ECO:0000256" key="3">
    <source>
        <dbReference type="ARBA" id="ARBA00023004"/>
    </source>
</evidence>
<evidence type="ECO:0000259" key="4">
    <source>
        <dbReference type="PROSITE" id="PS51184"/>
    </source>
</evidence>
<dbReference type="AlphaFoldDB" id="A0A1Y5Y1J2"/>
<evidence type="ECO:0000313" key="6">
    <source>
        <dbReference type="Proteomes" id="UP000192674"/>
    </source>
</evidence>
<keyword evidence="6" id="KW-1185">Reference proteome</keyword>
<sequence length="396" mass="43459">MAASLTLADLVAPLEVSQFLGSVQGKTHRRFQGTAGRFASLMPWSTLNDGLRHHRLDFPRLRLAQDGDVVPAHTYTEMVTPKRGPQIPKLLSAPFTEHLRNGATLVLDAVQELVDPVADLAARLEHDLRERVQVNLYAGWGKTHGFDVHWDDHDAFILQISGRKRWRVHGPTRPAPLHRDVEPPAQPPAEPLEDFILEDGDALYVPRGHWHDVSAIGEESLHLTIGFNPATGVDLVNWLADQLRTEELFRGDLPRFGTEAERHDHATRIKAGIEALLDQHVIDRFLTDRDAHGPALTRIGLPWAATSDLLPANDTATVRLLTPRAVLQHQDSTVTLLASGSRFTFGAAAGPVLSALLSGTPVTVETLVEMAEPTLDRATVRALLGELITQGLLAVS</sequence>
<keyword evidence="2" id="KW-0479">Metal-binding</keyword>
<reference evidence="5 6" key="1">
    <citation type="submission" date="2017-04" db="EMBL/GenBank/DDBJ databases">
        <authorList>
            <person name="Afonso C.L."/>
            <person name="Miller P.J."/>
            <person name="Scott M.A."/>
            <person name="Spackman E."/>
            <person name="Goraichik I."/>
            <person name="Dimitrov K.M."/>
            <person name="Suarez D.L."/>
            <person name="Swayne D.E."/>
        </authorList>
    </citation>
    <scope>NUCLEOTIDE SEQUENCE [LARGE SCALE GENOMIC DNA]</scope>
    <source>
        <strain evidence="5 6">DSM 43828</strain>
    </source>
</reference>
<dbReference type="SMART" id="SM00558">
    <property type="entry name" value="JmjC"/>
    <property type="match status" value="1"/>
</dbReference>
<dbReference type="InterPro" id="IPR003347">
    <property type="entry name" value="JmjC_dom"/>
</dbReference>
<keyword evidence="3" id="KW-0408">Iron</keyword>
<dbReference type="InterPro" id="IPR039994">
    <property type="entry name" value="NO66-like"/>
</dbReference>
<proteinExistence type="predicted"/>
<dbReference type="PROSITE" id="PS51184">
    <property type="entry name" value="JMJC"/>
    <property type="match status" value="1"/>
</dbReference>
<evidence type="ECO:0000313" key="5">
    <source>
        <dbReference type="EMBL" id="SMD23828.1"/>
    </source>
</evidence>
<gene>
    <name evidence="5" type="ORF">SAMN05661093_08234</name>
</gene>
<evidence type="ECO:0000256" key="2">
    <source>
        <dbReference type="ARBA" id="ARBA00022723"/>
    </source>
</evidence>
<dbReference type="PANTHER" id="PTHR13096:SF8">
    <property type="entry name" value="RIBOSOMAL OXYGENASE 1"/>
    <property type="match status" value="1"/>
</dbReference>
<dbReference type="Gene3D" id="2.60.120.650">
    <property type="entry name" value="Cupin"/>
    <property type="match status" value="1"/>
</dbReference>
<name>A0A1Y5Y1J2_KIBAR</name>
<dbReference type="SUPFAM" id="SSF51197">
    <property type="entry name" value="Clavaminate synthase-like"/>
    <property type="match status" value="1"/>
</dbReference>
<dbReference type="Pfam" id="PF08007">
    <property type="entry name" value="JmjC_2"/>
    <property type="match status" value="1"/>
</dbReference>
<dbReference type="RefSeq" id="WP_143446925.1">
    <property type="nucleotide sequence ID" value="NZ_FWXV01000009.1"/>
</dbReference>
<dbReference type="EMBL" id="FWXV01000009">
    <property type="protein sequence ID" value="SMD23828.1"/>
    <property type="molecule type" value="Genomic_DNA"/>
</dbReference>
<protein>
    <submittedName>
        <fullName evidence="5">Cupin superfamily protein</fullName>
    </submittedName>
</protein>
<organism evidence="5 6">
    <name type="scientific">Kibdelosporangium aridum</name>
    <dbReference type="NCBI Taxonomy" id="2030"/>
    <lineage>
        <taxon>Bacteria</taxon>
        <taxon>Bacillati</taxon>
        <taxon>Actinomycetota</taxon>
        <taxon>Actinomycetes</taxon>
        <taxon>Pseudonocardiales</taxon>
        <taxon>Pseudonocardiaceae</taxon>
        <taxon>Kibdelosporangium</taxon>
    </lineage>
</organism>